<dbReference type="STRING" id="930.GCA_002079865_00057"/>
<dbReference type="PROSITE" id="PS51340">
    <property type="entry name" value="MOSC"/>
    <property type="match status" value="1"/>
</dbReference>
<evidence type="ECO:0000313" key="3">
    <source>
        <dbReference type="EMBL" id="OCX71644.1"/>
    </source>
</evidence>
<dbReference type="GO" id="GO:0003824">
    <property type="term" value="F:catalytic activity"/>
    <property type="evidence" value="ECO:0007669"/>
    <property type="project" value="InterPro"/>
</dbReference>
<dbReference type="Pfam" id="PF03473">
    <property type="entry name" value="MOSC"/>
    <property type="match status" value="1"/>
</dbReference>
<comment type="caution">
    <text evidence="2">The sequence shown here is derived from an EMBL/GenBank/DDBJ whole genome shotgun (WGS) entry which is preliminary data.</text>
</comment>
<reference evidence="2 4" key="1">
    <citation type="journal article" date="2016" name="Int. J. Mol. Sci.">
        <title>Comparative genomics of the extreme acidophile Acidithiobacillus thiooxidans reveals intraspecific divergence and niche adaptation.</title>
        <authorList>
            <person name="Zhang X."/>
            <person name="Feng X."/>
            <person name="Tao J."/>
            <person name="Ma L."/>
            <person name="Xiao Y."/>
            <person name="Liang Y."/>
            <person name="Liu X."/>
            <person name="Yin H."/>
        </authorList>
    </citation>
    <scope>NUCLEOTIDE SEQUENCE [LARGE SCALE GENOMIC DNA]</scope>
    <source>
        <strain evidence="2 4">A02</strain>
        <strain evidence="3">DXS-W</strain>
    </source>
</reference>
<dbReference type="RefSeq" id="WP_024893665.1">
    <property type="nucleotide sequence ID" value="NZ_JAAOMO010000052.1"/>
</dbReference>
<dbReference type="OrthoDB" id="9786134at2"/>
<evidence type="ECO:0000313" key="4">
    <source>
        <dbReference type="Proteomes" id="UP000094893"/>
    </source>
</evidence>
<dbReference type="PANTHER" id="PTHR30212:SF2">
    <property type="entry name" value="PROTEIN YIIM"/>
    <property type="match status" value="1"/>
</dbReference>
<dbReference type="Gene3D" id="2.40.33.20">
    <property type="entry name" value="PK beta-barrel domain-like"/>
    <property type="match status" value="1"/>
</dbReference>
<dbReference type="GO" id="GO:0030151">
    <property type="term" value="F:molybdenum ion binding"/>
    <property type="evidence" value="ECO:0007669"/>
    <property type="project" value="InterPro"/>
</dbReference>
<organism evidence="2 4">
    <name type="scientific">Acidithiobacillus thiooxidans</name>
    <name type="common">Thiobacillus thiooxidans</name>
    <dbReference type="NCBI Taxonomy" id="930"/>
    <lineage>
        <taxon>Bacteria</taxon>
        <taxon>Pseudomonadati</taxon>
        <taxon>Pseudomonadota</taxon>
        <taxon>Acidithiobacillia</taxon>
        <taxon>Acidithiobacillales</taxon>
        <taxon>Acidithiobacillaceae</taxon>
        <taxon>Acidithiobacillus</taxon>
    </lineage>
</organism>
<dbReference type="SUPFAM" id="SSF50800">
    <property type="entry name" value="PK beta-barrel domain-like"/>
    <property type="match status" value="1"/>
</dbReference>
<dbReference type="EMBL" id="LWRY01000128">
    <property type="protein sequence ID" value="OCX71644.1"/>
    <property type="molecule type" value="Genomic_DNA"/>
</dbReference>
<protein>
    <recommendedName>
        <fullName evidence="1">MOSC domain-containing protein</fullName>
    </recommendedName>
</protein>
<dbReference type="InterPro" id="IPR052353">
    <property type="entry name" value="Benzoxazolinone_Detox_Enz"/>
</dbReference>
<evidence type="ECO:0000259" key="1">
    <source>
        <dbReference type="PROSITE" id="PS51340"/>
    </source>
</evidence>
<dbReference type="PANTHER" id="PTHR30212">
    <property type="entry name" value="PROTEIN YIIM"/>
    <property type="match status" value="1"/>
</dbReference>
<dbReference type="Proteomes" id="UP000094893">
    <property type="component" value="Unassembled WGS sequence"/>
</dbReference>
<evidence type="ECO:0000313" key="5">
    <source>
        <dbReference type="Proteomes" id="UP000095008"/>
    </source>
</evidence>
<dbReference type="AlphaFoldDB" id="A0A1C2I4J8"/>
<keyword evidence="5" id="KW-1185">Reference proteome</keyword>
<dbReference type="EMBL" id="LWSA01000185">
    <property type="protein sequence ID" value="OCX70931.1"/>
    <property type="molecule type" value="Genomic_DNA"/>
</dbReference>
<feature type="domain" description="MOSC" evidence="1">
    <location>
        <begin position="30"/>
        <end position="169"/>
    </location>
</feature>
<dbReference type="Proteomes" id="UP000095008">
    <property type="component" value="Unassembled WGS sequence"/>
</dbReference>
<accession>A0A1C2I4J8</accession>
<name>A0A1C2I4J8_ACITH</name>
<gene>
    <name evidence="3" type="ORF">A6M23_11355</name>
    <name evidence="2" type="ORF">A6P07_13060</name>
</gene>
<sequence>MTPIKKSVAVQIFVGTIQLLPQSARPSGIYKIPTKMPVKLEINGFEGDHQADLRVHGGPDKAVQLYPVKHYEALAERFPTMHEKLFPGAIGENISCPDLDEHDVHIGDIWRLGEGLLQISQPRSPCWKIDEKLDCQGVAAYIAETFITGWYFRVLKAGMVKEYDKLELLESVNECYRLSSLLQEMRRDDPEAMGVLQKWMEAPGLADNLRLKIEKRIVYLKDTHR</sequence>
<dbReference type="InterPro" id="IPR005302">
    <property type="entry name" value="MoCF_Sase_C"/>
</dbReference>
<dbReference type="InterPro" id="IPR011037">
    <property type="entry name" value="Pyrv_Knase-like_insert_dom_sf"/>
</dbReference>
<dbReference type="eggNOG" id="COG2258">
    <property type="taxonomic scope" value="Bacteria"/>
</dbReference>
<evidence type="ECO:0000313" key="2">
    <source>
        <dbReference type="EMBL" id="OCX70931.1"/>
    </source>
</evidence>
<proteinExistence type="predicted"/>
<dbReference type="GO" id="GO:0030170">
    <property type="term" value="F:pyridoxal phosphate binding"/>
    <property type="evidence" value="ECO:0007669"/>
    <property type="project" value="InterPro"/>
</dbReference>